<reference evidence="1" key="1">
    <citation type="submission" date="2018-05" db="EMBL/GenBank/DDBJ databases">
        <authorList>
            <person name="Lanie J.A."/>
            <person name="Ng W.-L."/>
            <person name="Kazmierczak K.M."/>
            <person name="Andrzejewski T.M."/>
            <person name="Davidsen T.M."/>
            <person name="Wayne K.J."/>
            <person name="Tettelin H."/>
            <person name="Glass J.I."/>
            <person name="Rusch D."/>
            <person name="Podicherti R."/>
            <person name="Tsui H.-C.T."/>
            <person name="Winkler M.E."/>
        </authorList>
    </citation>
    <scope>NUCLEOTIDE SEQUENCE</scope>
</reference>
<protein>
    <submittedName>
        <fullName evidence="1">Uncharacterized protein</fullName>
    </submittedName>
</protein>
<accession>A0A382ULL1</accession>
<name>A0A382ULL1_9ZZZZ</name>
<sequence>MGSRGFVEAINLFFTDRPFPKPFVLPLILSGT</sequence>
<proteinExistence type="predicted"/>
<evidence type="ECO:0000313" key="1">
    <source>
        <dbReference type="EMBL" id="SVD35062.1"/>
    </source>
</evidence>
<feature type="non-terminal residue" evidence="1">
    <location>
        <position position="32"/>
    </location>
</feature>
<organism evidence="1">
    <name type="scientific">marine metagenome</name>
    <dbReference type="NCBI Taxonomy" id="408172"/>
    <lineage>
        <taxon>unclassified sequences</taxon>
        <taxon>metagenomes</taxon>
        <taxon>ecological metagenomes</taxon>
    </lineage>
</organism>
<dbReference type="EMBL" id="UINC01145122">
    <property type="protein sequence ID" value="SVD35062.1"/>
    <property type="molecule type" value="Genomic_DNA"/>
</dbReference>
<gene>
    <name evidence="1" type="ORF">METZ01_LOCUS387916</name>
</gene>
<dbReference type="AlphaFoldDB" id="A0A382ULL1"/>